<keyword evidence="3" id="KW-1185">Reference proteome</keyword>
<comment type="caution">
    <text evidence="2">The sequence shown here is derived from an EMBL/GenBank/DDBJ whole genome shotgun (WGS) entry which is preliminary data.</text>
</comment>
<keyword evidence="1" id="KW-0732">Signal</keyword>
<accession>A0AAV7N9P3</accession>
<evidence type="ECO:0000313" key="2">
    <source>
        <dbReference type="EMBL" id="KAJ1112733.1"/>
    </source>
</evidence>
<reference evidence="2" key="1">
    <citation type="journal article" date="2022" name="bioRxiv">
        <title>Sequencing and chromosome-scale assembly of the giantPleurodeles waltlgenome.</title>
        <authorList>
            <person name="Brown T."/>
            <person name="Elewa A."/>
            <person name="Iarovenko S."/>
            <person name="Subramanian E."/>
            <person name="Araus A.J."/>
            <person name="Petzold A."/>
            <person name="Susuki M."/>
            <person name="Suzuki K.-i.T."/>
            <person name="Hayashi T."/>
            <person name="Toyoda A."/>
            <person name="Oliveira C."/>
            <person name="Osipova E."/>
            <person name="Leigh N.D."/>
            <person name="Simon A."/>
            <person name="Yun M.H."/>
        </authorList>
    </citation>
    <scope>NUCLEOTIDE SEQUENCE</scope>
    <source>
        <strain evidence="2">20211129_DDA</strain>
        <tissue evidence="2">Liver</tissue>
    </source>
</reference>
<feature type="chain" id="PRO_5043664244" description="Secreted protein" evidence="1">
    <location>
        <begin position="23"/>
        <end position="130"/>
    </location>
</feature>
<dbReference type="AlphaFoldDB" id="A0AAV7N9P3"/>
<protein>
    <recommendedName>
        <fullName evidence="4">Secreted protein</fullName>
    </recommendedName>
</protein>
<dbReference type="EMBL" id="JANPWB010000012">
    <property type="protein sequence ID" value="KAJ1112733.1"/>
    <property type="molecule type" value="Genomic_DNA"/>
</dbReference>
<sequence>MWSYRLALFLARIIGGLHQSKSERHQWNGAERMIEDTLRHLRAHAPATVVKIEIATTKFLPRGEISSRALARTRCDCVFMQKLWGRFYVFEEADVGTDLVISRRRALCTRRRLRTTEGSNKGTHCIRTAL</sequence>
<evidence type="ECO:0008006" key="4">
    <source>
        <dbReference type="Google" id="ProtNLM"/>
    </source>
</evidence>
<name>A0AAV7N9P3_PLEWA</name>
<proteinExistence type="predicted"/>
<gene>
    <name evidence="2" type="ORF">NDU88_000994</name>
</gene>
<organism evidence="2 3">
    <name type="scientific">Pleurodeles waltl</name>
    <name type="common">Iberian ribbed newt</name>
    <dbReference type="NCBI Taxonomy" id="8319"/>
    <lineage>
        <taxon>Eukaryota</taxon>
        <taxon>Metazoa</taxon>
        <taxon>Chordata</taxon>
        <taxon>Craniata</taxon>
        <taxon>Vertebrata</taxon>
        <taxon>Euteleostomi</taxon>
        <taxon>Amphibia</taxon>
        <taxon>Batrachia</taxon>
        <taxon>Caudata</taxon>
        <taxon>Salamandroidea</taxon>
        <taxon>Salamandridae</taxon>
        <taxon>Pleurodelinae</taxon>
        <taxon>Pleurodeles</taxon>
    </lineage>
</organism>
<evidence type="ECO:0000256" key="1">
    <source>
        <dbReference type="SAM" id="SignalP"/>
    </source>
</evidence>
<dbReference type="Proteomes" id="UP001066276">
    <property type="component" value="Chromosome 8"/>
</dbReference>
<feature type="signal peptide" evidence="1">
    <location>
        <begin position="1"/>
        <end position="22"/>
    </location>
</feature>
<evidence type="ECO:0000313" key="3">
    <source>
        <dbReference type="Proteomes" id="UP001066276"/>
    </source>
</evidence>